<sequence>MSVILTNKIYQLNKAVYFSFRSDITRCQRADRGTGSTSTRHGSAILVPSATVTVVVIGVDILSVGLSFFDLPIVLLLQCYRPKNLIGHGFAK</sequence>
<proteinExistence type="predicted"/>
<reference evidence="2" key="1">
    <citation type="submission" date="2019-11" db="EMBL/GenBank/DDBJ databases">
        <title>The nuclear and mitochondrial genomes of Frieseomelitta varia - a highly eusocial stingless bee (Meliponini) with a permanently sterile worker caste.</title>
        <authorList>
            <person name="Freitas F.C.P."/>
            <person name="Lourenco A.P."/>
            <person name="Nunes F.M.F."/>
            <person name="Paschoal A.R."/>
            <person name="Abreu F.C.P."/>
            <person name="Barbin F.O."/>
            <person name="Bataglia L."/>
            <person name="Cardoso-Junior C.A.M."/>
            <person name="Cervoni M.S."/>
            <person name="Silva S.R."/>
            <person name="Dalarmi F."/>
            <person name="Del Lama M.A."/>
            <person name="Depintor T.S."/>
            <person name="Ferreira K.M."/>
            <person name="Goria P.S."/>
            <person name="Jaskot M.C."/>
            <person name="Lago D.C."/>
            <person name="Luna-Lucena D."/>
            <person name="Moda L.M."/>
            <person name="Nascimento L."/>
            <person name="Pedrino M."/>
            <person name="Rabico F.O."/>
            <person name="Sanches F.C."/>
            <person name="Santos D.E."/>
            <person name="Santos C.G."/>
            <person name="Vieira J."/>
            <person name="Lopes T.F."/>
            <person name="Barchuk A.R."/>
            <person name="Hartfelder K."/>
            <person name="Simoes Z.L.P."/>
            <person name="Bitondi M.M.G."/>
            <person name="Pinheiro D.G."/>
        </authorList>
    </citation>
    <scope>NUCLEOTIDE SEQUENCE</scope>
    <source>
        <strain evidence="2">USP_RPSP 00005682</strain>
        <tissue evidence="2">Whole individual</tissue>
    </source>
</reference>
<feature type="transmembrane region" description="Helical" evidence="1">
    <location>
        <begin position="52"/>
        <end position="77"/>
    </location>
</feature>
<keyword evidence="1" id="KW-0812">Transmembrane</keyword>
<name>A0A833VW18_9HYME</name>
<evidence type="ECO:0000313" key="3">
    <source>
        <dbReference type="Proteomes" id="UP000655588"/>
    </source>
</evidence>
<comment type="caution">
    <text evidence="2">The sequence shown here is derived from an EMBL/GenBank/DDBJ whole genome shotgun (WGS) entry which is preliminary data.</text>
</comment>
<protein>
    <submittedName>
        <fullName evidence="2">Uncharacterized protein</fullName>
    </submittedName>
</protein>
<keyword evidence="1" id="KW-1133">Transmembrane helix</keyword>
<dbReference type="EMBL" id="WNWW01000707">
    <property type="protein sequence ID" value="KAF3422459.1"/>
    <property type="molecule type" value="Genomic_DNA"/>
</dbReference>
<dbReference type="Proteomes" id="UP000655588">
    <property type="component" value="Unassembled WGS sequence"/>
</dbReference>
<accession>A0A833VW18</accession>
<evidence type="ECO:0000256" key="1">
    <source>
        <dbReference type="SAM" id="Phobius"/>
    </source>
</evidence>
<keyword evidence="3" id="KW-1185">Reference proteome</keyword>
<organism evidence="2 3">
    <name type="scientific">Frieseomelitta varia</name>
    <dbReference type="NCBI Taxonomy" id="561572"/>
    <lineage>
        <taxon>Eukaryota</taxon>
        <taxon>Metazoa</taxon>
        <taxon>Ecdysozoa</taxon>
        <taxon>Arthropoda</taxon>
        <taxon>Hexapoda</taxon>
        <taxon>Insecta</taxon>
        <taxon>Pterygota</taxon>
        <taxon>Neoptera</taxon>
        <taxon>Endopterygota</taxon>
        <taxon>Hymenoptera</taxon>
        <taxon>Apocrita</taxon>
        <taxon>Aculeata</taxon>
        <taxon>Apoidea</taxon>
        <taxon>Anthophila</taxon>
        <taxon>Apidae</taxon>
        <taxon>Frieseomelitta</taxon>
    </lineage>
</organism>
<evidence type="ECO:0000313" key="2">
    <source>
        <dbReference type="EMBL" id="KAF3422459.1"/>
    </source>
</evidence>
<gene>
    <name evidence="2" type="ORF">E2986_13776</name>
</gene>
<dbReference type="AlphaFoldDB" id="A0A833VW18"/>
<keyword evidence="1" id="KW-0472">Membrane</keyword>